<dbReference type="OrthoDB" id="10594093at2759"/>
<sequence>MDRGGEEGCAGPESSTALPPPPEGDSGVVGGVLSTELLPLLGNSCSLSFSICSSEASSSGPASCSALGSSRHGGAGGGGELAASVSESENNSLRVFFGHWAWMLDQTSFWPLERTAGRSSAFPDTLALFSGISQKPAWRPALVFSFIPLYFLEGEPLVFGRLRSLSSALDSECAAPSSSELLLDKPPLSPRGPLQATSRHSLYSGSSLWIGLLGSSPLHRQISFSCCSPLPPTRPDFSASRHPLDQLHPGSSLRQRKVWMLQEGRPSTLILDWRLLSPFVLTLVHLGKDILAQATFGAREAVSTAASPIPHLHLHPRGVTLKLLPFLPLLTAVIPARKTVQHFPDPRLPRRAPPTSARPDSTTCC</sequence>
<accession>A0A7J5Y1R3</accession>
<organism evidence="2 3">
    <name type="scientific">Dissostichus mawsoni</name>
    <name type="common">Antarctic cod</name>
    <dbReference type="NCBI Taxonomy" id="36200"/>
    <lineage>
        <taxon>Eukaryota</taxon>
        <taxon>Metazoa</taxon>
        <taxon>Chordata</taxon>
        <taxon>Craniata</taxon>
        <taxon>Vertebrata</taxon>
        <taxon>Euteleostomi</taxon>
        <taxon>Actinopterygii</taxon>
        <taxon>Neopterygii</taxon>
        <taxon>Teleostei</taxon>
        <taxon>Neoteleostei</taxon>
        <taxon>Acanthomorphata</taxon>
        <taxon>Eupercaria</taxon>
        <taxon>Perciformes</taxon>
        <taxon>Notothenioidei</taxon>
        <taxon>Nototheniidae</taxon>
        <taxon>Dissostichus</taxon>
    </lineage>
</organism>
<dbReference type="Proteomes" id="UP000518266">
    <property type="component" value="Unassembled WGS sequence"/>
</dbReference>
<comment type="caution">
    <text evidence="2">The sequence shown here is derived from an EMBL/GenBank/DDBJ whole genome shotgun (WGS) entry which is preliminary data.</text>
</comment>
<feature type="region of interest" description="Disordered" evidence="1">
    <location>
        <begin position="343"/>
        <end position="365"/>
    </location>
</feature>
<gene>
    <name evidence="2" type="ORF">F7725_024249</name>
</gene>
<protein>
    <submittedName>
        <fullName evidence="2">Uncharacterized protein</fullName>
    </submittedName>
</protein>
<evidence type="ECO:0000256" key="1">
    <source>
        <dbReference type="SAM" id="MobiDB-lite"/>
    </source>
</evidence>
<feature type="region of interest" description="Disordered" evidence="1">
    <location>
        <begin position="1"/>
        <end position="30"/>
    </location>
</feature>
<name>A0A7J5Y1R3_DISMA</name>
<reference evidence="2 3" key="1">
    <citation type="submission" date="2020-03" db="EMBL/GenBank/DDBJ databases">
        <title>Dissostichus mawsoni Genome sequencing and assembly.</title>
        <authorList>
            <person name="Park H."/>
        </authorList>
    </citation>
    <scope>NUCLEOTIDE SEQUENCE [LARGE SCALE GENOMIC DNA]</scope>
    <source>
        <strain evidence="2">DM0001</strain>
        <tissue evidence="2">Muscle</tissue>
    </source>
</reference>
<evidence type="ECO:0000313" key="2">
    <source>
        <dbReference type="EMBL" id="KAF3842298.1"/>
    </source>
</evidence>
<dbReference type="AlphaFoldDB" id="A0A7J5Y1R3"/>
<evidence type="ECO:0000313" key="3">
    <source>
        <dbReference type="Proteomes" id="UP000518266"/>
    </source>
</evidence>
<dbReference type="EMBL" id="JAAKFY010000019">
    <property type="protein sequence ID" value="KAF3842298.1"/>
    <property type="molecule type" value="Genomic_DNA"/>
</dbReference>
<proteinExistence type="predicted"/>
<keyword evidence="3" id="KW-1185">Reference proteome</keyword>